<gene>
    <name evidence="3" type="ORF">N866_19270</name>
</gene>
<organism evidence="3 4">
    <name type="scientific">Actinotalea ferrariae CF5-4</name>
    <dbReference type="NCBI Taxonomy" id="948458"/>
    <lineage>
        <taxon>Bacteria</taxon>
        <taxon>Bacillati</taxon>
        <taxon>Actinomycetota</taxon>
        <taxon>Actinomycetes</taxon>
        <taxon>Micrococcales</taxon>
        <taxon>Cellulomonadaceae</taxon>
        <taxon>Actinotalea</taxon>
    </lineage>
</organism>
<evidence type="ECO:0000259" key="2">
    <source>
        <dbReference type="Pfam" id="PF02720"/>
    </source>
</evidence>
<name>A0A021VX32_9CELL</name>
<reference evidence="3 4" key="1">
    <citation type="submission" date="2014-01" db="EMBL/GenBank/DDBJ databases">
        <title>Actinotalea ferrariae CF5-4.</title>
        <authorList>
            <person name="Chen F."/>
            <person name="Li Y."/>
            <person name="Wang G."/>
        </authorList>
    </citation>
    <scope>NUCLEOTIDE SEQUENCE [LARGE SCALE GENOMIC DNA]</scope>
    <source>
        <strain evidence="3 4">CF5-4</strain>
    </source>
</reference>
<evidence type="ECO:0000313" key="3">
    <source>
        <dbReference type="EMBL" id="EYR63637.1"/>
    </source>
</evidence>
<feature type="domain" description="DUF222" evidence="2">
    <location>
        <begin position="53"/>
        <end position="259"/>
    </location>
</feature>
<dbReference type="Pfam" id="PF02720">
    <property type="entry name" value="DUF222"/>
    <property type="match status" value="1"/>
</dbReference>
<dbReference type="AlphaFoldDB" id="A0A021VX32"/>
<accession>A0A021VX32</accession>
<dbReference type="InterPro" id="IPR003870">
    <property type="entry name" value="DUF222"/>
</dbReference>
<proteinExistence type="predicted"/>
<feature type="region of interest" description="Disordered" evidence="1">
    <location>
        <begin position="263"/>
        <end position="334"/>
    </location>
</feature>
<dbReference type="EMBL" id="AXCW01000079">
    <property type="protein sequence ID" value="EYR63637.1"/>
    <property type="molecule type" value="Genomic_DNA"/>
</dbReference>
<keyword evidence="4" id="KW-1185">Reference proteome</keyword>
<feature type="region of interest" description="Disordered" evidence="1">
    <location>
        <begin position="601"/>
        <end position="630"/>
    </location>
</feature>
<comment type="caution">
    <text evidence="3">The sequence shown here is derived from an EMBL/GenBank/DDBJ whole genome shotgun (WGS) entry which is preliminary data.</text>
</comment>
<sequence length="630" mass="64831">MGPVGRVLADVPGGPDLAATLVELESWAWDAGSVVEVVAAYERVASWARAGAADAAARLAALPEMNPSWPGEVGRPTESNGASTELSLRLGVSRRAAATLVGTGQALRTVHHGTGEALAAGLVDWPKARVIVGSLEHVAPVVALAVEDSVLPTAPGSTPAQLRRQIARLLEEIDPDDAADRHEHARARRCVTRPRALPDGMASMTATLTVEAAVRLDACLQAAAERARSDGDLRSTDQLRADALDAMGEVAWTVGFIGLPGPSTTGAPEPMAAHDAARPPAGITGADPGVDHASPGQARAGQAQGGAPADPARGSGDRPPPHLRLGRRTGPPARVHVTVGLGTLLGLDDRPGELAGFGPISADVARRLAMDGTWRRLLVDEPSGTVVDIGTTRYVPPPDMIELVRERNRTCVIPTCGMPARSCQTDHTVPFPREAGRPAVERPPAVPLEPAAPNEAGSSADREAPNEAGSSADRETPNEAGSATGREAPNEAGSSADRETPNEAGSSADPEAPNEAGSATGREAPTLPPLSGESPAPTLPAVDPPALAEPGAPAPKPSGRTAVDNLGPLCATHHLFKTHGGFRLEQPRPGAFVVRTPSGHVYLQEPDRPPGIPAPRPFIGAPVESGPPPF</sequence>
<evidence type="ECO:0000313" key="4">
    <source>
        <dbReference type="Proteomes" id="UP000019753"/>
    </source>
</evidence>
<evidence type="ECO:0000256" key="1">
    <source>
        <dbReference type="SAM" id="MobiDB-lite"/>
    </source>
</evidence>
<protein>
    <recommendedName>
        <fullName evidence="2">DUF222 domain-containing protein</fullName>
    </recommendedName>
</protein>
<feature type="region of interest" description="Disordered" evidence="1">
    <location>
        <begin position="419"/>
        <end position="565"/>
    </location>
</feature>
<dbReference type="Proteomes" id="UP000019753">
    <property type="component" value="Unassembled WGS sequence"/>
</dbReference>
<feature type="compositionally biased region" description="Low complexity" evidence="1">
    <location>
        <begin position="295"/>
        <end position="314"/>
    </location>
</feature>